<gene>
    <name evidence="3" type="ORF">TCMB3V08_LOCUS4279</name>
</gene>
<reference evidence="3" key="1">
    <citation type="submission" date="2020-11" db="EMBL/GenBank/DDBJ databases">
        <authorList>
            <person name="Tran Van P."/>
        </authorList>
    </citation>
    <scope>NUCLEOTIDE SEQUENCE</scope>
</reference>
<proteinExistence type="predicted"/>
<evidence type="ECO:0000313" key="3">
    <source>
        <dbReference type="EMBL" id="CAD7571609.1"/>
    </source>
</evidence>
<organism evidence="3">
    <name type="scientific">Timema californicum</name>
    <name type="common">California timema</name>
    <name type="synonym">Walking stick</name>
    <dbReference type="NCBI Taxonomy" id="61474"/>
    <lineage>
        <taxon>Eukaryota</taxon>
        <taxon>Metazoa</taxon>
        <taxon>Ecdysozoa</taxon>
        <taxon>Arthropoda</taxon>
        <taxon>Hexapoda</taxon>
        <taxon>Insecta</taxon>
        <taxon>Pterygota</taxon>
        <taxon>Neoptera</taxon>
        <taxon>Polyneoptera</taxon>
        <taxon>Phasmatodea</taxon>
        <taxon>Timematodea</taxon>
        <taxon>Timematoidea</taxon>
        <taxon>Timematidae</taxon>
        <taxon>Timema</taxon>
    </lineage>
</organism>
<dbReference type="EMBL" id="OE180600">
    <property type="protein sequence ID" value="CAD7571609.1"/>
    <property type="molecule type" value="Genomic_DNA"/>
</dbReference>
<dbReference type="PROSITE" id="PS50088">
    <property type="entry name" value="ANK_REPEAT"/>
    <property type="match status" value="1"/>
</dbReference>
<dbReference type="Pfam" id="PF12796">
    <property type="entry name" value="Ank_2"/>
    <property type="match status" value="1"/>
</dbReference>
<feature type="region of interest" description="Disordered" evidence="2">
    <location>
        <begin position="169"/>
        <end position="191"/>
    </location>
</feature>
<protein>
    <submittedName>
        <fullName evidence="3">(California timema) hypothetical protein</fullName>
    </submittedName>
</protein>
<dbReference type="GO" id="GO:0005654">
    <property type="term" value="C:nucleoplasm"/>
    <property type="evidence" value="ECO:0007669"/>
    <property type="project" value="TreeGrafter"/>
</dbReference>
<dbReference type="InterPro" id="IPR036770">
    <property type="entry name" value="Ankyrin_rpt-contain_sf"/>
</dbReference>
<dbReference type="SMART" id="SM00248">
    <property type="entry name" value="ANK"/>
    <property type="match status" value="2"/>
</dbReference>
<dbReference type="PANTHER" id="PTHR24149:SF14">
    <property type="entry name" value="ANKYRIN REPEAT DOMAIN 12"/>
    <property type="match status" value="1"/>
</dbReference>
<dbReference type="PANTHER" id="PTHR24149">
    <property type="entry name" value="ANKYRIN REPEAT DOMAIN-CONTAINING PROTEIN 12"/>
    <property type="match status" value="1"/>
</dbReference>
<dbReference type="SUPFAM" id="SSF48403">
    <property type="entry name" value="Ankyrin repeat"/>
    <property type="match status" value="1"/>
</dbReference>
<accession>A0A7R9J2M3</accession>
<dbReference type="InterPro" id="IPR002110">
    <property type="entry name" value="Ankyrin_rpt"/>
</dbReference>
<feature type="repeat" description="ANK" evidence="1">
    <location>
        <begin position="87"/>
        <end position="119"/>
    </location>
</feature>
<dbReference type="PROSITE" id="PS50297">
    <property type="entry name" value="ANK_REP_REGION"/>
    <property type="match status" value="1"/>
</dbReference>
<evidence type="ECO:0000256" key="2">
    <source>
        <dbReference type="SAM" id="MobiDB-lite"/>
    </source>
</evidence>
<dbReference type="Gene3D" id="1.25.40.20">
    <property type="entry name" value="Ankyrin repeat-containing domain"/>
    <property type="match status" value="1"/>
</dbReference>
<dbReference type="AlphaFoldDB" id="A0A7R9J2M3"/>
<name>A0A7R9J2M3_TIMCA</name>
<sequence length="263" mass="28729">MASAVHGGSEKPLRVKATLLFFCSKNECVRHTSPSATVSQHSSTGQQMFPTSESQFYQFHGQRCLLRVRVELATLPVLVQGASLLVAGWTPLHEACNRGWYKVTLALLEAGATVNARGLDDDTPLHDAAVNGHLKRKLHQIIRTATTVFKIAENRTRCSSRRNDTIKTIAGQTPQPTPREQRTADNLPNPWLPRPREDCIGIVRDYSDISTLGHVIANATIKATSQAHRQGNSGSFAARLEAGSVLGYWGPLVAVLTDNNTSK</sequence>
<keyword evidence="1" id="KW-0040">ANK repeat</keyword>
<evidence type="ECO:0000256" key="1">
    <source>
        <dbReference type="PROSITE-ProRule" id="PRU00023"/>
    </source>
</evidence>
<dbReference type="InterPro" id="IPR053210">
    <property type="entry name" value="ANKRD12"/>
</dbReference>